<evidence type="ECO:0000256" key="6">
    <source>
        <dbReference type="SAM" id="Coils"/>
    </source>
</evidence>
<evidence type="ECO:0000256" key="1">
    <source>
        <dbReference type="ARBA" id="ARBA00008366"/>
    </source>
</evidence>
<dbReference type="PIRSF" id="PIRSF005426">
    <property type="entry name" value="Frp"/>
    <property type="match status" value="1"/>
</dbReference>
<evidence type="ECO:0000256" key="5">
    <source>
        <dbReference type="PIRNR" id="PIRNR005426"/>
    </source>
</evidence>
<dbReference type="PANTHER" id="PTHR43425:SF3">
    <property type="entry name" value="NADPH-DEPENDENT OXIDOREDUCTASE"/>
    <property type="match status" value="1"/>
</dbReference>
<dbReference type="InterPro" id="IPR029479">
    <property type="entry name" value="Nitroreductase"/>
</dbReference>
<dbReference type="EMBL" id="FNFY01000026">
    <property type="protein sequence ID" value="SDL15697.1"/>
    <property type="molecule type" value="Genomic_DNA"/>
</dbReference>
<name>A0A1G9HRR0_9BACL</name>
<dbReference type="GO" id="GO:0016491">
    <property type="term" value="F:oxidoreductase activity"/>
    <property type="evidence" value="ECO:0007669"/>
    <property type="project" value="UniProtKB-UniRule"/>
</dbReference>
<dbReference type="OrthoDB" id="9775805at2"/>
<dbReference type="STRING" id="576118.SAMN05216216_12614"/>
<protein>
    <submittedName>
        <fullName evidence="8">FMN reductase (NADPH)</fullName>
    </submittedName>
</protein>
<organism evidence="8 9">
    <name type="scientific">Lacicoccus qingdaonensis</name>
    <dbReference type="NCBI Taxonomy" id="576118"/>
    <lineage>
        <taxon>Bacteria</taxon>
        <taxon>Bacillati</taxon>
        <taxon>Bacillota</taxon>
        <taxon>Bacilli</taxon>
        <taxon>Bacillales</taxon>
        <taxon>Salinicoccaceae</taxon>
        <taxon>Lacicoccus</taxon>
    </lineage>
</organism>
<dbReference type="RefSeq" id="WP_092987577.1">
    <property type="nucleotide sequence ID" value="NZ_FNFY01000026.1"/>
</dbReference>
<evidence type="ECO:0000313" key="9">
    <source>
        <dbReference type="Proteomes" id="UP000199008"/>
    </source>
</evidence>
<dbReference type="PANTHER" id="PTHR43425">
    <property type="entry name" value="OXYGEN-INSENSITIVE NADPH NITROREDUCTASE"/>
    <property type="match status" value="1"/>
</dbReference>
<keyword evidence="2 5" id="KW-0285">Flavoprotein</keyword>
<reference evidence="9" key="1">
    <citation type="submission" date="2016-10" db="EMBL/GenBank/DDBJ databases">
        <authorList>
            <person name="Varghese N."/>
            <person name="Submissions S."/>
        </authorList>
    </citation>
    <scope>NUCLEOTIDE SEQUENCE [LARGE SCALE GENOMIC DNA]</scope>
    <source>
        <strain evidence="9">CGMCC 1.8895</strain>
    </source>
</reference>
<keyword evidence="9" id="KW-1185">Reference proteome</keyword>
<evidence type="ECO:0000259" key="7">
    <source>
        <dbReference type="Pfam" id="PF00881"/>
    </source>
</evidence>
<feature type="coiled-coil region" evidence="6">
    <location>
        <begin position="182"/>
        <end position="209"/>
    </location>
</feature>
<dbReference type="InterPro" id="IPR016446">
    <property type="entry name" value="Flavin_OxRdtase_Frp"/>
</dbReference>
<keyword evidence="6" id="KW-0175">Coiled coil</keyword>
<dbReference type="AlphaFoldDB" id="A0A1G9HRR0"/>
<feature type="domain" description="Nitroreductase" evidence="7">
    <location>
        <begin position="11"/>
        <end position="164"/>
    </location>
</feature>
<proteinExistence type="inferred from homology"/>
<dbReference type="Gene3D" id="3.40.109.10">
    <property type="entry name" value="NADH Oxidase"/>
    <property type="match status" value="1"/>
</dbReference>
<evidence type="ECO:0000313" key="8">
    <source>
        <dbReference type="EMBL" id="SDL15697.1"/>
    </source>
</evidence>
<dbReference type="Pfam" id="PF00881">
    <property type="entry name" value="Nitroreductase"/>
    <property type="match status" value="1"/>
</dbReference>
<keyword evidence="4 5" id="KW-0560">Oxidoreductase</keyword>
<keyword evidence="5" id="KW-0521">NADP</keyword>
<sequence length="247" mass="28245">MDQYAVIDLLKNHRSIRKFTEEKLSDETIKMLVESAQSASTSSYVQAYTIIGVTDPEKKKALKEISTQPYVENNGHLFVFIADYRRHRDLSIEKDAPINFHLTEQFIVGTVDATLAAQNLAIAAESIGLGICYIGSLRNDMAKVIEILELPEGTFPLFGMVAGYPAHEGSIKERLPFEAVYHENTYQNLDAKKEDIEEYDKRISEYYKERTDGKREDTWSDQVIGMLNKKQRLDVDQVVKKQGFLRQ</sequence>
<dbReference type="Proteomes" id="UP000199008">
    <property type="component" value="Unassembled WGS sequence"/>
</dbReference>
<gene>
    <name evidence="8" type="ORF">SAMN05216216_12614</name>
</gene>
<dbReference type="InterPro" id="IPR000415">
    <property type="entry name" value="Nitroreductase-like"/>
</dbReference>
<dbReference type="SUPFAM" id="SSF55469">
    <property type="entry name" value="FMN-dependent nitroreductase-like"/>
    <property type="match status" value="1"/>
</dbReference>
<evidence type="ECO:0000256" key="4">
    <source>
        <dbReference type="ARBA" id="ARBA00023002"/>
    </source>
</evidence>
<dbReference type="CDD" id="cd02146">
    <property type="entry name" value="NfsA-like"/>
    <property type="match status" value="1"/>
</dbReference>
<comment type="similarity">
    <text evidence="1 5">Belongs to the flavin oxidoreductase frp family.</text>
</comment>
<keyword evidence="3 5" id="KW-0288">FMN</keyword>
<evidence type="ECO:0000256" key="3">
    <source>
        <dbReference type="ARBA" id="ARBA00022643"/>
    </source>
</evidence>
<evidence type="ECO:0000256" key="2">
    <source>
        <dbReference type="ARBA" id="ARBA00022630"/>
    </source>
</evidence>
<accession>A0A1G9HRR0</accession>
<dbReference type="NCBIfam" id="NF008033">
    <property type="entry name" value="PRK10765.1"/>
    <property type="match status" value="1"/>
</dbReference>